<sequence length="204" mass="22580">MPESRRRPAHRPSRRYQLIEGAVELFAVKPPDLVTIAEIVRHVNMTPAAFYYHFSSRDELFQEVVSSFGESWATHAEEWWGQAASLQDVIDVCGHLLDDAIGRRAHATVYFVTSKGVNVAIEVARQAYTARAVAAATAAIVRAEPVRTPTSAAVDAVALNTVLESALRAELSLDSTYRTLGPRRFRDEFVALCTRVLTPADDRV</sequence>
<dbReference type="Pfam" id="PF00440">
    <property type="entry name" value="TetR_N"/>
    <property type="match status" value="1"/>
</dbReference>
<protein>
    <submittedName>
        <fullName evidence="4">TetR family transcriptional regulator</fullName>
    </submittedName>
</protein>
<gene>
    <name evidence="4" type="ORF">GIY30_01300</name>
</gene>
<evidence type="ECO:0000256" key="1">
    <source>
        <dbReference type="ARBA" id="ARBA00023125"/>
    </source>
</evidence>
<dbReference type="InterPro" id="IPR050109">
    <property type="entry name" value="HTH-type_TetR-like_transc_reg"/>
</dbReference>
<dbReference type="InterPro" id="IPR001647">
    <property type="entry name" value="HTH_TetR"/>
</dbReference>
<dbReference type="Gene3D" id="1.10.357.10">
    <property type="entry name" value="Tetracycline Repressor, domain 2"/>
    <property type="match status" value="1"/>
</dbReference>
<feature type="DNA-binding region" description="H-T-H motif" evidence="2">
    <location>
        <begin position="35"/>
        <end position="54"/>
    </location>
</feature>
<dbReference type="RefSeq" id="WP_160900179.1">
    <property type="nucleotide sequence ID" value="NZ_CP102850.1"/>
</dbReference>
<proteinExistence type="predicted"/>
<organism evidence="4 5">
    <name type="scientific">Gordonia mangrovi</name>
    <dbReference type="NCBI Taxonomy" id="2665643"/>
    <lineage>
        <taxon>Bacteria</taxon>
        <taxon>Bacillati</taxon>
        <taxon>Actinomycetota</taxon>
        <taxon>Actinomycetes</taxon>
        <taxon>Mycobacteriales</taxon>
        <taxon>Gordoniaceae</taxon>
        <taxon>Gordonia</taxon>
    </lineage>
</organism>
<evidence type="ECO:0000259" key="3">
    <source>
        <dbReference type="PROSITE" id="PS50977"/>
    </source>
</evidence>
<evidence type="ECO:0000313" key="5">
    <source>
        <dbReference type="Proteomes" id="UP000475545"/>
    </source>
</evidence>
<dbReference type="PANTHER" id="PTHR30055">
    <property type="entry name" value="HTH-TYPE TRANSCRIPTIONAL REGULATOR RUTR"/>
    <property type="match status" value="1"/>
</dbReference>
<reference evidence="4 5" key="1">
    <citation type="submission" date="2019-11" db="EMBL/GenBank/DDBJ databases">
        <title>Gordonia sp. nov., a novel actinobacterium isolated from mangrove soil in Hainan.</title>
        <authorList>
            <person name="Huang X."/>
            <person name="Xie Y."/>
            <person name="Chu X."/>
            <person name="Xiao K."/>
        </authorList>
    </citation>
    <scope>NUCLEOTIDE SEQUENCE [LARGE SCALE GENOMIC DNA]</scope>
    <source>
        <strain evidence="4 5">HNM0687</strain>
    </source>
</reference>
<dbReference type="SUPFAM" id="SSF46689">
    <property type="entry name" value="Homeodomain-like"/>
    <property type="match status" value="1"/>
</dbReference>
<keyword evidence="5" id="KW-1185">Reference proteome</keyword>
<dbReference type="GO" id="GO:0000976">
    <property type="term" value="F:transcription cis-regulatory region binding"/>
    <property type="evidence" value="ECO:0007669"/>
    <property type="project" value="TreeGrafter"/>
</dbReference>
<feature type="domain" description="HTH tetR-type" evidence="3">
    <location>
        <begin position="12"/>
        <end position="72"/>
    </location>
</feature>
<evidence type="ECO:0000313" key="4">
    <source>
        <dbReference type="EMBL" id="MXP20003.1"/>
    </source>
</evidence>
<dbReference type="PROSITE" id="PS50977">
    <property type="entry name" value="HTH_TETR_2"/>
    <property type="match status" value="1"/>
</dbReference>
<evidence type="ECO:0000256" key="2">
    <source>
        <dbReference type="PROSITE-ProRule" id="PRU00335"/>
    </source>
</evidence>
<keyword evidence="1 2" id="KW-0238">DNA-binding</keyword>
<name>A0A6L7GKJ4_9ACTN</name>
<dbReference type="InterPro" id="IPR009057">
    <property type="entry name" value="Homeodomain-like_sf"/>
</dbReference>
<dbReference type="AlphaFoldDB" id="A0A6L7GKJ4"/>
<dbReference type="EMBL" id="WMBR01000001">
    <property type="protein sequence ID" value="MXP20003.1"/>
    <property type="molecule type" value="Genomic_DNA"/>
</dbReference>
<accession>A0A6L7GKJ4</accession>
<dbReference type="Proteomes" id="UP000475545">
    <property type="component" value="Unassembled WGS sequence"/>
</dbReference>
<dbReference type="PANTHER" id="PTHR30055:SF226">
    <property type="entry name" value="HTH-TYPE TRANSCRIPTIONAL REGULATOR PKSA"/>
    <property type="match status" value="1"/>
</dbReference>
<comment type="caution">
    <text evidence="4">The sequence shown here is derived from an EMBL/GenBank/DDBJ whole genome shotgun (WGS) entry which is preliminary data.</text>
</comment>
<dbReference type="GO" id="GO:0003700">
    <property type="term" value="F:DNA-binding transcription factor activity"/>
    <property type="evidence" value="ECO:0007669"/>
    <property type="project" value="TreeGrafter"/>
</dbReference>